<reference evidence="3 4" key="1">
    <citation type="submission" date="2016-10" db="EMBL/GenBank/DDBJ databases">
        <authorList>
            <person name="de Groot N.N."/>
        </authorList>
    </citation>
    <scope>NUCLEOTIDE SEQUENCE [LARGE SCALE GENOMIC DNA]</scope>
    <source>
        <strain evidence="3 4">DSM 12992</strain>
    </source>
</reference>
<feature type="transmembrane region" description="Helical" evidence="1">
    <location>
        <begin position="7"/>
        <end position="24"/>
    </location>
</feature>
<protein>
    <submittedName>
        <fullName evidence="3">Uncharacterized SAM-binding protein YcdF, DUF218 family</fullName>
    </submittedName>
</protein>
<dbReference type="Proteomes" id="UP000199263">
    <property type="component" value="Unassembled WGS sequence"/>
</dbReference>
<dbReference type="GO" id="GO:0005886">
    <property type="term" value="C:plasma membrane"/>
    <property type="evidence" value="ECO:0007669"/>
    <property type="project" value="TreeGrafter"/>
</dbReference>
<keyword evidence="4" id="KW-1185">Reference proteome</keyword>
<dbReference type="Gene3D" id="3.40.50.620">
    <property type="entry name" value="HUPs"/>
    <property type="match status" value="1"/>
</dbReference>
<dbReference type="GO" id="GO:0000270">
    <property type="term" value="P:peptidoglycan metabolic process"/>
    <property type="evidence" value="ECO:0007669"/>
    <property type="project" value="TreeGrafter"/>
</dbReference>
<accession>A0A1I1JZB8</accession>
<gene>
    <name evidence="3" type="ORF">SAMN05421842_104138</name>
</gene>
<dbReference type="EMBL" id="FOMG01000004">
    <property type="protein sequence ID" value="SFC51083.1"/>
    <property type="molecule type" value="Genomic_DNA"/>
</dbReference>
<dbReference type="InterPro" id="IPR051599">
    <property type="entry name" value="Cell_Envelope_Assoc"/>
</dbReference>
<evidence type="ECO:0000313" key="3">
    <source>
        <dbReference type="EMBL" id="SFC51083.1"/>
    </source>
</evidence>
<keyword evidence="1" id="KW-0472">Membrane</keyword>
<feature type="transmembrane region" description="Helical" evidence="1">
    <location>
        <begin position="30"/>
        <end position="48"/>
    </location>
</feature>
<dbReference type="AlphaFoldDB" id="A0A1I1JZB8"/>
<dbReference type="CDD" id="cd06259">
    <property type="entry name" value="YdcF-like"/>
    <property type="match status" value="1"/>
</dbReference>
<proteinExistence type="predicted"/>
<dbReference type="PANTHER" id="PTHR30336">
    <property type="entry name" value="INNER MEMBRANE PROTEIN, PROBABLE PERMEASE"/>
    <property type="match status" value="1"/>
</dbReference>
<keyword evidence="1" id="KW-0812">Transmembrane</keyword>
<evidence type="ECO:0000259" key="2">
    <source>
        <dbReference type="Pfam" id="PF02698"/>
    </source>
</evidence>
<name>A0A1I1JZB8_9CLOT</name>
<dbReference type="InterPro" id="IPR003848">
    <property type="entry name" value="DUF218"/>
</dbReference>
<feature type="transmembrane region" description="Helical" evidence="1">
    <location>
        <begin position="64"/>
        <end position="86"/>
    </location>
</feature>
<organism evidence="3 4">
    <name type="scientific">Clostridium uliginosum</name>
    <dbReference type="NCBI Taxonomy" id="119641"/>
    <lineage>
        <taxon>Bacteria</taxon>
        <taxon>Bacillati</taxon>
        <taxon>Bacillota</taxon>
        <taxon>Clostridia</taxon>
        <taxon>Eubacteriales</taxon>
        <taxon>Clostridiaceae</taxon>
        <taxon>Clostridium</taxon>
    </lineage>
</organism>
<evidence type="ECO:0000313" key="4">
    <source>
        <dbReference type="Proteomes" id="UP000199263"/>
    </source>
</evidence>
<dbReference type="Pfam" id="PF02698">
    <property type="entry name" value="DUF218"/>
    <property type="match status" value="1"/>
</dbReference>
<dbReference type="PANTHER" id="PTHR30336:SF4">
    <property type="entry name" value="ENVELOPE BIOGENESIS FACTOR ELYC"/>
    <property type="match status" value="1"/>
</dbReference>
<dbReference type="InterPro" id="IPR014729">
    <property type="entry name" value="Rossmann-like_a/b/a_fold"/>
</dbReference>
<evidence type="ECO:0000256" key="1">
    <source>
        <dbReference type="SAM" id="Phobius"/>
    </source>
</evidence>
<sequence length="253" mass="28576">MLKKNIDLILGILLLIYIVAINILSSTKIAFSMPIAMVGIIFIIYHFIKEKLKRIRNYDKLSRIFKLLMCIGLVCFIGIEGIIIAYPKYKKENSDYILVLGAGLTNGKTPSLILKDRLDAALKCINEYNNTGYIVVSGGQGGDEYISEGMAMSTYLINKGIPKERIIIEDQSSNTNENFRYSKEKIEGHSAKSIDEVNVKIVTTDFHAIRSSILAKKNGYKNFENYSSDTVWYLIPVVYTREAFALIKSIVFD</sequence>
<feature type="domain" description="DUF218" evidence="2">
    <location>
        <begin position="95"/>
        <end position="225"/>
    </location>
</feature>
<dbReference type="STRING" id="119641.SAMN05421842_104138"/>
<dbReference type="GO" id="GO:0043164">
    <property type="term" value="P:Gram-negative-bacterium-type cell wall biogenesis"/>
    <property type="evidence" value="ECO:0007669"/>
    <property type="project" value="TreeGrafter"/>
</dbReference>
<keyword evidence="1" id="KW-1133">Transmembrane helix</keyword>